<dbReference type="Gene3D" id="2.60.40.1630">
    <property type="entry name" value="bacillus anthracis domain"/>
    <property type="match status" value="1"/>
</dbReference>
<organism evidence="4 5">
    <name type="scientific">Alicyclobacillus dauci</name>
    <dbReference type="NCBI Taxonomy" id="1475485"/>
    <lineage>
        <taxon>Bacteria</taxon>
        <taxon>Bacillati</taxon>
        <taxon>Bacillota</taxon>
        <taxon>Bacilli</taxon>
        <taxon>Bacillales</taxon>
        <taxon>Alicyclobacillaceae</taxon>
        <taxon>Alicyclobacillus</taxon>
    </lineage>
</organism>
<keyword evidence="2" id="KW-0812">Transmembrane</keyword>
<sequence length="463" mass="50581">MREDELRNLFQQEAKAIPVRPMTWAEIERQGVRRRDRRENRSRRVHKAGIGFVAGLAVVGALATSGFVSPAMAEVLHQIPGVGSLYTNYAKQQEKLATPVSTAPATASDVGFKVTRAFYDKNRLVVYYTLTLPDKDVMQAPSGTGDARNGQLWPQLKLATQFLSVKGKPVQFNSMLGDGEKKMGANTYSGSFDVEGITTQLPAKVVLDITAEQIGTVKGKFTVHVPVSSATTDAKTTTYKRVVSKTDANGATLTVKQVAVGPLNTAIDYEVTQPVQGNTLSDPVSYDLQGFQFGVWADGQYLQEVGGGIPQSRIEHGKRVDDMQIEYVTPSKVPTSIQIRPTYSNIHASATVTPVTIPLTGQFPIAVDQGNDGVSEITKITFQKNQTIVYDQLSQDSLEHFPIWFEDANGHQYKDTVKRTSDGGLIFPPMDPNKKLTLHTQKSSGDDGRSHPLTGLNMTVPLK</sequence>
<dbReference type="InterPro" id="IPR025436">
    <property type="entry name" value="DUF4179"/>
</dbReference>
<keyword evidence="2" id="KW-0472">Membrane</keyword>
<evidence type="ECO:0000259" key="3">
    <source>
        <dbReference type="Pfam" id="PF13786"/>
    </source>
</evidence>
<gene>
    <name evidence="4" type="ORF">NZD86_01290</name>
</gene>
<protein>
    <submittedName>
        <fullName evidence="4">DUF4179 domain-containing protein</fullName>
    </submittedName>
</protein>
<evidence type="ECO:0000313" key="5">
    <source>
        <dbReference type="Proteomes" id="UP001164803"/>
    </source>
</evidence>
<proteinExistence type="predicted"/>
<keyword evidence="2" id="KW-1133">Transmembrane helix</keyword>
<feature type="transmembrane region" description="Helical" evidence="2">
    <location>
        <begin position="48"/>
        <end position="68"/>
    </location>
</feature>
<dbReference type="EMBL" id="CP104064">
    <property type="protein sequence ID" value="WAH37213.1"/>
    <property type="molecule type" value="Genomic_DNA"/>
</dbReference>
<dbReference type="Pfam" id="PF13786">
    <property type="entry name" value="DUF4179"/>
    <property type="match status" value="1"/>
</dbReference>
<feature type="domain" description="DUF4179" evidence="3">
    <location>
        <begin position="53"/>
        <end position="130"/>
    </location>
</feature>
<dbReference type="RefSeq" id="WP_268044667.1">
    <property type="nucleotide sequence ID" value="NZ_CP104064.1"/>
</dbReference>
<dbReference type="Proteomes" id="UP001164803">
    <property type="component" value="Chromosome"/>
</dbReference>
<reference evidence="4" key="1">
    <citation type="submission" date="2022-08" db="EMBL/GenBank/DDBJ databases">
        <title>Alicyclobacillus dauci DSM2870, complete genome.</title>
        <authorList>
            <person name="Wang Q."/>
            <person name="Cai R."/>
            <person name="Wang Z."/>
        </authorList>
    </citation>
    <scope>NUCLEOTIDE SEQUENCE</scope>
    <source>
        <strain evidence="4">DSM 28700</strain>
    </source>
</reference>
<name>A0ABY6Z3L3_9BACL</name>
<keyword evidence="5" id="KW-1185">Reference proteome</keyword>
<feature type="region of interest" description="Disordered" evidence="1">
    <location>
        <begin position="423"/>
        <end position="463"/>
    </location>
</feature>
<evidence type="ECO:0000256" key="2">
    <source>
        <dbReference type="SAM" id="Phobius"/>
    </source>
</evidence>
<evidence type="ECO:0000256" key="1">
    <source>
        <dbReference type="SAM" id="MobiDB-lite"/>
    </source>
</evidence>
<accession>A0ABY6Z3L3</accession>
<evidence type="ECO:0000313" key="4">
    <source>
        <dbReference type="EMBL" id="WAH37213.1"/>
    </source>
</evidence>